<protein>
    <recommendedName>
        <fullName evidence="10">VWFD domain-containing protein</fullName>
    </recommendedName>
</protein>
<dbReference type="InterPro" id="IPR003886">
    <property type="entry name" value="NIDO_dom"/>
</dbReference>
<keyword evidence="4" id="KW-0472">Membrane</keyword>
<feature type="domain" description="VWFD" evidence="7">
    <location>
        <begin position="334"/>
        <end position="536"/>
    </location>
</feature>
<dbReference type="GO" id="GO:0016020">
    <property type="term" value="C:membrane"/>
    <property type="evidence" value="ECO:0007669"/>
    <property type="project" value="UniProtKB-SubCell"/>
</dbReference>
<dbReference type="PANTHER" id="PTHR13802">
    <property type="entry name" value="MUCIN 4-RELATED"/>
    <property type="match status" value="1"/>
</dbReference>
<dbReference type="AlphaFoldDB" id="A0AAD9NIB9"/>
<evidence type="ECO:0000259" key="6">
    <source>
        <dbReference type="PROSITE" id="PS50856"/>
    </source>
</evidence>
<dbReference type="SMART" id="SM00723">
    <property type="entry name" value="AMOP"/>
    <property type="match status" value="1"/>
</dbReference>
<evidence type="ECO:0000259" key="7">
    <source>
        <dbReference type="PROSITE" id="PS51233"/>
    </source>
</evidence>
<name>A0AAD9NIB9_RIDPI</name>
<dbReference type="PROSITE" id="PS51233">
    <property type="entry name" value="VWFD"/>
    <property type="match status" value="1"/>
</dbReference>
<keyword evidence="3" id="KW-1133">Transmembrane helix</keyword>
<dbReference type="SMART" id="SM00539">
    <property type="entry name" value="NIDO"/>
    <property type="match status" value="1"/>
</dbReference>
<comment type="caution">
    <text evidence="8">The sequence shown here is derived from an EMBL/GenBank/DDBJ whole genome shotgun (WGS) entry which is preliminary data.</text>
</comment>
<keyword evidence="9" id="KW-1185">Reference proteome</keyword>
<proteinExistence type="predicted"/>
<dbReference type="GO" id="GO:0007160">
    <property type="term" value="P:cell-matrix adhesion"/>
    <property type="evidence" value="ECO:0007669"/>
    <property type="project" value="InterPro"/>
</dbReference>
<dbReference type="Proteomes" id="UP001209878">
    <property type="component" value="Unassembled WGS sequence"/>
</dbReference>
<dbReference type="PANTHER" id="PTHR13802:SF52">
    <property type="entry name" value="MUCIN-4"/>
    <property type="match status" value="1"/>
</dbReference>
<dbReference type="Pfam" id="PF06119">
    <property type="entry name" value="NIDO"/>
    <property type="match status" value="1"/>
</dbReference>
<evidence type="ECO:0000256" key="2">
    <source>
        <dbReference type="ARBA" id="ARBA00022692"/>
    </source>
</evidence>
<dbReference type="EMBL" id="JAODUO010001100">
    <property type="protein sequence ID" value="KAK2171130.1"/>
    <property type="molecule type" value="Genomic_DNA"/>
</dbReference>
<evidence type="ECO:0000256" key="5">
    <source>
        <dbReference type="ARBA" id="ARBA00023157"/>
    </source>
</evidence>
<gene>
    <name evidence="8" type="ORF">NP493_1100g02016</name>
</gene>
<dbReference type="InterPro" id="IPR051495">
    <property type="entry name" value="Epithelial_Barrier/Signaling"/>
</dbReference>
<evidence type="ECO:0000313" key="8">
    <source>
        <dbReference type="EMBL" id="KAK2171130.1"/>
    </source>
</evidence>
<organism evidence="8 9">
    <name type="scientific">Ridgeia piscesae</name>
    <name type="common">Tubeworm</name>
    <dbReference type="NCBI Taxonomy" id="27915"/>
    <lineage>
        <taxon>Eukaryota</taxon>
        <taxon>Metazoa</taxon>
        <taxon>Spiralia</taxon>
        <taxon>Lophotrochozoa</taxon>
        <taxon>Annelida</taxon>
        <taxon>Polychaeta</taxon>
        <taxon>Sedentaria</taxon>
        <taxon>Canalipalpata</taxon>
        <taxon>Sabellida</taxon>
        <taxon>Siboglinidae</taxon>
        <taxon>Ridgeia</taxon>
    </lineage>
</organism>
<comment type="subcellular location">
    <subcellularLocation>
        <location evidence="1">Membrane</location>
    </subcellularLocation>
</comment>
<dbReference type="InterPro" id="IPR005533">
    <property type="entry name" value="AMOP_dom"/>
</dbReference>
<evidence type="ECO:0000313" key="9">
    <source>
        <dbReference type="Proteomes" id="UP001209878"/>
    </source>
</evidence>
<feature type="domain" description="AMOP" evidence="6">
    <location>
        <begin position="192"/>
        <end position="322"/>
    </location>
</feature>
<dbReference type="InterPro" id="IPR056619">
    <property type="entry name" value="C8-3_MUC4"/>
</dbReference>
<evidence type="ECO:0000256" key="4">
    <source>
        <dbReference type="ARBA" id="ARBA00023136"/>
    </source>
</evidence>
<accession>A0AAD9NIB9</accession>
<reference evidence="8" key="1">
    <citation type="journal article" date="2023" name="Mol. Biol. Evol.">
        <title>Third-Generation Sequencing Reveals the Adaptive Role of the Epigenome in Three Deep-Sea Polychaetes.</title>
        <authorList>
            <person name="Perez M."/>
            <person name="Aroh O."/>
            <person name="Sun Y."/>
            <person name="Lan Y."/>
            <person name="Juniper S.K."/>
            <person name="Young C.R."/>
            <person name="Angers B."/>
            <person name="Qian P.Y."/>
        </authorList>
    </citation>
    <scope>NUCLEOTIDE SEQUENCE</scope>
    <source>
        <strain evidence="8">R07B-5</strain>
    </source>
</reference>
<dbReference type="Pfam" id="PF23263">
    <property type="entry name" value="C8-3_MUC4"/>
    <property type="match status" value="1"/>
</dbReference>
<evidence type="ECO:0000256" key="3">
    <source>
        <dbReference type="ARBA" id="ARBA00022989"/>
    </source>
</evidence>
<dbReference type="Pfam" id="PF00094">
    <property type="entry name" value="VWD"/>
    <property type="match status" value="1"/>
</dbReference>
<keyword evidence="5" id="KW-1015">Disulfide bond</keyword>
<dbReference type="PROSITE" id="PS50856">
    <property type="entry name" value="AMOP"/>
    <property type="match status" value="1"/>
</dbReference>
<sequence>MTFDSRYPDKLGMGMLNVTKQINARKRGFTMLAPLWTDNDGRSGDVFYHIYDTTQPGSNTSDKARVKKADVIAHGGVSVTDVTWVMVITWSHMTPRMYYDTSIDRTNTFQLIIAYDPSRYQTYVMHIYLDMGWNIEYIDRRSMIGYVSLKSKEQKAEILAASLKTTGLRLDTRLGNTGVNGRYIFNVAPGRQEHNYAQKCRNWHANEMTRMSLVRYYLLSTLGCPCDLRLARRDGRWTFDWKQYFETNFKRRCIYERATSGQSTQECCYSPSGSLITTEDGRGGQMFFYHPHSSTLHHKYDVLPKHWCCYLTDNCELFYEVRPMDRCNGYTPLHKGWLYGDPHIRTLDGFEYTFNGLGEYTLIETTHREFTLQGRTAKVHDVKGQETDATVFSAFAARDRDSDTVHVEMTSSRRGLAIVVDNVNFTDWFTSAIATDSQDHVCVSVTKTNSTQIEVTFLSGFSLTIGVTAEQLDVTVGAPNTFKGFTKGLMGVFNDDPTDDLLPPGENAVPLSNRSSEKTIFKEFGERWRIKKIDSLFYYAPGESYATFARTTFTPRFLEDVLANMTPSQRQMAQRTCGNNKECIFDFAVTGK</sequence>
<keyword evidence="2" id="KW-0812">Transmembrane</keyword>
<dbReference type="InterPro" id="IPR001846">
    <property type="entry name" value="VWF_type-D"/>
</dbReference>
<evidence type="ECO:0000256" key="1">
    <source>
        <dbReference type="ARBA" id="ARBA00004370"/>
    </source>
</evidence>
<evidence type="ECO:0008006" key="10">
    <source>
        <dbReference type="Google" id="ProtNLM"/>
    </source>
</evidence>